<reference evidence="1 2" key="1">
    <citation type="submission" date="2019-04" db="EMBL/GenBank/DDBJ databases">
        <title>Genome sequencing of Clostridium botulinum Groups I-IV and Clostridium butyricum.</title>
        <authorList>
            <person name="Brunt J."/>
            <person name="Van Vliet A.H.M."/>
            <person name="Stringer S.C."/>
            <person name="Carter A.T."/>
            <person name="Peck M.W."/>
        </authorList>
    </citation>
    <scope>NUCLEOTIDE SEQUENCE [LARGE SCALE GENOMIC DNA]</scope>
    <source>
        <strain evidence="1 2">1605</strain>
    </source>
</reference>
<dbReference type="EMBL" id="SWOV01000014">
    <property type="protein sequence ID" value="NFF87630.1"/>
    <property type="molecule type" value="Genomic_DNA"/>
</dbReference>
<evidence type="ECO:0000313" key="2">
    <source>
        <dbReference type="Proteomes" id="UP000476820"/>
    </source>
</evidence>
<comment type="caution">
    <text evidence="1">The sequence shown here is derived from an EMBL/GenBank/DDBJ whole genome shotgun (WGS) entry which is preliminary data.</text>
</comment>
<gene>
    <name evidence="1" type="ORF">FC774_07050</name>
</gene>
<sequence>MSKLKEPKYKDIYNVILVLSKYTHDETLYISKLMLEFFHTIEKKRIEIADLKDINKSIKETLDVGEFFTTAMLELLEGFKRKQITAKKAKEIFSTSIAIIIQTKLFDFDTNN</sequence>
<protein>
    <submittedName>
        <fullName evidence="1">Uncharacterized protein</fullName>
    </submittedName>
</protein>
<organism evidence="1 2">
    <name type="scientific">Clostridium botulinum</name>
    <dbReference type="NCBI Taxonomy" id="1491"/>
    <lineage>
        <taxon>Bacteria</taxon>
        <taxon>Bacillati</taxon>
        <taxon>Bacillota</taxon>
        <taxon>Clostridia</taxon>
        <taxon>Eubacteriales</taxon>
        <taxon>Clostridiaceae</taxon>
        <taxon>Clostridium</taxon>
    </lineage>
</organism>
<dbReference type="RefSeq" id="WP_053342008.1">
    <property type="nucleotide sequence ID" value="NZ_LFPG01000004.1"/>
</dbReference>
<dbReference type="AlphaFoldDB" id="A0A0L9YAJ0"/>
<proteinExistence type="predicted"/>
<name>A0A0L9YAJ0_CLOBO</name>
<dbReference type="Proteomes" id="UP000476820">
    <property type="component" value="Unassembled WGS sequence"/>
</dbReference>
<accession>A0A0L9YAJ0</accession>
<evidence type="ECO:0000313" key="1">
    <source>
        <dbReference type="EMBL" id="NFF87630.1"/>
    </source>
</evidence>